<evidence type="ECO:0000313" key="2">
    <source>
        <dbReference type="EMBL" id="TLE00387.1"/>
    </source>
</evidence>
<dbReference type="EMBL" id="JRMQ02000012">
    <property type="protein sequence ID" value="TLE00387.1"/>
    <property type="molecule type" value="Genomic_DNA"/>
</dbReference>
<keyword evidence="3" id="KW-1185">Reference proteome</keyword>
<dbReference type="RefSeq" id="WP_034360280.1">
    <property type="nucleotide sequence ID" value="NZ_CAJUDB010000027.1"/>
</dbReference>
<reference evidence="2 3" key="1">
    <citation type="journal article" date="2014" name="Genome Announc.">
        <title>Draft genome sequences of eight enterohepatic helicobacter species isolated from both laboratory and wild rodents.</title>
        <authorList>
            <person name="Sheh A."/>
            <person name="Shen Z."/>
            <person name="Fox J.G."/>
        </authorList>
    </citation>
    <scope>NUCLEOTIDE SEQUENCE [LARGE SCALE GENOMIC DNA]</scope>
    <source>
        <strain evidence="2 3">MIT 01-6451</strain>
    </source>
</reference>
<gene>
    <name evidence="2" type="ORF">LS65_007790</name>
</gene>
<dbReference type="Proteomes" id="UP000029707">
    <property type="component" value="Unassembled WGS sequence"/>
</dbReference>
<evidence type="ECO:0000259" key="1">
    <source>
        <dbReference type="Pfam" id="PF02602"/>
    </source>
</evidence>
<feature type="domain" description="Tetrapyrrole biosynthesis uroporphyrinogen III synthase" evidence="1">
    <location>
        <begin position="32"/>
        <end position="210"/>
    </location>
</feature>
<evidence type="ECO:0000313" key="3">
    <source>
        <dbReference type="Proteomes" id="UP000029707"/>
    </source>
</evidence>
<dbReference type="GO" id="GO:0004852">
    <property type="term" value="F:uroporphyrinogen-III synthase activity"/>
    <property type="evidence" value="ECO:0007669"/>
    <property type="project" value="InterPro"/>
</dbReference>
<dbReference type="Gene3D" id="3.40.50.10090">
    <property type="match status" value="2"/>
</dbReference>
<organism evidence="2 3">
    <name type="scientific">Helicobacter japonicus</name>
    <dbReference type="NCBI Taxonomy" id="425400"/>
    <lineage>
        <taxon>Bacteria</taxon>
        <taxon>Pseudomonadati</taxon>
        <taxon>Campylobacterota</taxon>
        <taxon>Epsilonproteobacteria</taxon>
        <taxon>Campylobacterales</taxon>
        <taxon>Helicobacteraceae</taxon>
        <taxon>Helicobacter</taxon>
    </lineage>
</organism>
<sequence>MPNAYEVVFVGTRKIENVKSLITNKIVFVPIIHTLEKVNALVFTSAYAIRSLIESASHNPCLLHWKNIPSFVISPASAQILYDEGAVVEFVGKKAHGEAFAREICPLLQERKVLYLRAKEIVSGLDAILKDNHIDFDEVIAYENIPQSLPLKLKPKPKSVIIFSAPSAYHSFVKNFGWESQYVAVAIGQSTLSHFDKHMRAYVSPSPNFTTCIEFAQNLALNLQ</sequence>
<protein>
    <submittedName>
        <fullName evidence="2">Uroporphyrinogen-III synthase</fullName>
    </submittedName>
</protein>
<dbReference type="GeneID" id="82322017"/>
<name>A0A4U8TJB7_9HELI</name>
<dbReference type="Pfam" id="PF02602">
    <property type="entry name" value="HEM4"/>
    <property type="match status" value="1"/>
</dbReference>
<dbReference type="GO" id="GO:0033014">
    <property type="term" value="P:tetrapyrrole biosynthetic process"/>
    <property type="evidence" value="ECO:0007669"/>
    <property type="project" value="InterPro"/>
</dbReference>
<accession>A0A4U8TJB7</accession>
<dbReference type="STRING" id="425400.LS65_00205"/>
<dbReference type="InterPro" id="IPR003754">
    <property type="entry name" value="4pyrrol_synth_uPrphyn_synth"/>
</dbReference>
<dbReference type="OrthoDB" id="5328023at2"/>
<dbReference type="SUPFAM" id="SSF69618">
    <property type="entry name" value="HemD-like"/>
    <property type="match status" value="1"/>
</dbReference>
<dbReference type="AlphaFoldDB" id="A0A4U8TJB7"/>
<proteinExistence type="predicted"/>
<dbReference type="InterPro" id="IPR036108">
    <property type="entry name" value="4pyrrol_syn_uPrphyn_synt_sf"/>
</dbReference>
<comment type="caution">
    <text evidence="2">The sequence shown here is derived from an EMBL/GenBank/DDBJ whole genome shotgun (WGS) entry which is preliminary data.</text>
</comment>